<evidence type="ECO:0000256" key="1">
    <source>
        <dbReference type="ARBA" id="ARBA00010233"/>
    </source>
</evidence>
<dbReference type="EMBL" id="CP017015">
    <property type="protein sequence ID" value="AOG60546.1"/>
    <property type="molecule type" value="Genomic_DNA"/>
</dbReference>
<name>A0A1B3SKU3_9MOLU</name>
<dbReference type="Pfam" id="PF02016">
    <property type="entry name" value="Peptidase_S66"/>
    <property type="match status" value="1"/>
</dbReference>
<organism evidence="5 6">
    <name type="scientific">Spiroplasma helicoides</name>
    <dbReference type="NCBI Taxonomy" id="216938"/>
    <lineage>
        <taxon>Bacteria</taxon>
        <taxon>Bacillati</taxon>
        <taxon>Mycoplasmatota</taxon>
        <taxon>Mollicutes</taxon>
        <taxon>Entomoplasmatales</taxon>
        <taxon>Spiroplasmataceae</taxon>
        <taxon>Spiroplasma</taxon>
    </lineage>
</organism>
<accession>A0A1B3SKU3</accession>
<dbReference type="InterPro" id="IPR027461">
    <property type="entry name" value="Carboxypeptidase_A_C_sf"/>
</dbReference>
<dbReference type="InterPro" id="IPR027478">
    <property type="entry name" value="LdcA_N"/>
</dbReference>
<dbReference type="InterPro" id="IPR003507">
    <property type="entry name" value="S66_fam"/>
</dbReference>
<evidence type="ECO:0000259" key="3">
    <source>
        <dbReference type="Pfam" id="PF02016"/>
    </source>
</evidence>
<dbReference type="PANTHER" id="PTHR30237">
    <property type="entry name" value="MURAMOYLTETRAPEPTIDE CARBOXYPEPTIDASE"/>
    <property type="match status" value="1"/>
</dbReference>
<proteinExistence type="inferred from homology"/>
<evidence type="ECO:0000313" key="6">
    <source>
        <dbReference type="Proteomes" id="UP000094378"/>
    </source>
</evidence>
<dbReference type="InterPro" id="IPR040921">
    <property type="entry name" value="Peptidase_S66C"/>
</dbReference>
<dbReference type="RefSeq" id="WP_069116571.1">
    <property type="nucleotide sequence ID" value="NZ_CP017015.1"/>
</dbReference>
<evidence type="ECO:0000259" key="4">
    <source>
        <dbReference type="Pfam" id="PF17676"/>
    </source>
</evidence>
<keyword evidence="6" id="KW-1185">Reference proteome</keyword>
<gene>
    <name evidence="5" type="ORF">SHELI_v1c05950</name>
</gene>
<dbReference type="InterPro" id="IPR029062">
    <property type="entry name" value="Class_I_gatase-like"/>
</dbReference>
<feature type="domain" description="LD-carboxypeptidase C-terminal" evidence="4">
    <location>
        <begin position="168"/>
        <end position="278"/>
    </location>
</feature>
<protein>
    <submittedName>
        <fullName evidence="5">Uncharacterized protein</fullName>
    </submittedName>
</protein>
<sequence>MKLGLYHPSDFINDNEFEYELAQKFFVKKGFKIIKPNEDSIKHGLNVALAFEFNKMISRKPYLVLPTYCFENTNSFLDLIDYKAIKQSKAIFCGNSYTTSILSSIFNKTGNSTFYGPNFIRQFNQVAKNEIYADLIDSITNKVSFKGNYDKDNILQNEWLFDGKGEITGYFYGGEIESIIKIWNTEYIPKISSKTIFYIDGIINDRYKILSFLNFFKQKQIFSKCKAVIFAKSLVNDEELKKMVDSLLIGSKKANVVYGVEGMFSEKMIIWKLNAKTTINFSKKTIYQQNY</sequence>
<evidence type="ECO:0000313" key="5">
    <source>
        <dbReference type="EMBL" id="AOG60546.1"/>
    </source>
</evidence>
<comment type="similarity">
    <text evidence="1">Belongs to the peptidase S66 family.</text>
</comment>
<dbReference type="Proteomes" id="UP000094378">
    <property type="component" value="Chromosome"/>
</dbReference>
<dbReference type="SUPFAM" id="SSF52317">
    <property type="entry name" value="Class I glutamine amidotransferase-like"/>
    <property type="match status" value="1"/>
</dbReference>
<dbReference type="Pfam" id="PF17676">
    <property type="entry name" value="Peptidase_S66C"/>
    <property type="match status" value="1"/>
</dbReference>
<dbReference type="OrthoDB" id="9807329at2"/>
<dbReference type="Gene3D" id="3.50.30.60">
    <property type="entry name" value="LD-carboxypeptidase A C-terminal domain-like"/>
    <property type="match status" value="1"/>
</dbReference>
<evidence type="ECO:0000256" key="2">
    <source>
        <dbReference type="ARBA" id="ARBA00022801"/>
    </source>
</evidence>
<dbReference type="GO" id="GO:0016787">
    <property type="term" value="F:hydrolase activity"/>
    <property type="evidence" value="ECO:0007669"/>
    <property type="project" value="UniProtKB-KW"/>
</dbReference>
<dbReference type="STRING" id="216938.SHELI_v1c05950"/>
<dbReference type="InterPro" id="IPR040449">
    <property type="entry name" value="Peptidase_S66_N"/>
</dbReference>
<dbReference type="KEGG" id="shj:SHELI_v1c05950"/>
<dbReference type="SUPFAM" id="SSF141986">
    <property type="entry name" value="LD-carboxypeptidase A C-terminal domain-like"/>
    <property type="match status" value="1"/>
</dbReference>
<reference evidence="5 6" key="1">
    <citation type="submission" date="2016-08" db="EMBL/GenBank/DDBJ databases">
        <title>Complete genome sequence of Spiroplasma helicoides TABS-2 (DSM 22551).</title>
        <authorList>
            <person name="Shen W.-Y."/>
            <person name="Lo W.-S."/>
            <person name="Lai Y.-C."/>
            <person name="Kuo C.-H."/>
        </authorList>
    </citation>
    <scope>NUCLEOTIDE SEQUENCE [LARGE SCALE GENOMIC DNA]</scope>
    <source>
        <strain evidence="5 6">TABS-2</strain>
    </source>
</reference>
<feature type="domain" description="LD-carboxypeptidase N-terminal" evidence="3">
    <location>
        <begin position="5"/>
        <end position="116"/>
    </location>
</feature>
<dbReference type="PANTHER" id="PTHR30237:SF5">
    <property type="entry name" value="CARBOXYPEPTIDASE VC_A0337-RELATED"/>
    <property type="match status" value="1"/>
</dbReference>
<dbReference type="AlphaFoldDB" id="A0A1B3SKU3"/>
<dbReference type="Gene3D" id="3.40.50.10740">
    <property type="entry name" value="Class I glutamine amidotransferase-like"/>
    <property type="match status" value="1"/>
</dbReference>
<keyword evidence="2" id="KW-0378">Hydrolase</keyword>